<dbReference type="Proteomes" id="UP001214576">
    <property type="component" value="Unassembled WGS sequence"/>
</dbReference>
<reference evidence="2" key="1">
    <citation type="submission" date="2022-03" db="EMBL/GenBank/DDBJ databases">
        <title>Genomic analyses of argali, domestic sheep and their hybrids provide insights into chromosomal evolution, heterosis and genetic basis of agronomic traits.</title>
        <authorList>
            <person name="Li M."/>
        </authorList>
    </citation>
    <scope>NUCLEOTIDE SEQUENCE</scope>
    <source>
        <strain evidence="2">CAU-MHL-2022a</strain>
        <tissue evidence="2">Skin</tissue>
    </source>
</reference>
<name>A0AAD4Y731_OVIAM</name>
<evidence type="ECO:0000313" key="2">
    <source>
        <dbReference type="EMBL" id="KAI4536862.1"/>
    </source>
</evidence>
<accession>A0AAD4Y731</accession>
<protein>
    <submittedName>
        <fullName evidence="2">Uncharacterized protein</fullName>
    </submittedName>
</protein>
<proteinExistence type="predicted"/>
<organism evidence="2 3">
    <name type="scientific">Ovis ammon polii</name>
    <dbReference type="NCBI Taxonomy" id="230172"/>
    <lineage>
        <taxon>Eukaryota</taxon>
        <taxon>Metazoa</taxon>
        <taxon>Chordata</taxon>
        <taxon>Craniata</taxon>
        <taxon>Vertebrata</taxon>
        <taxon>Euteleostomi</taxon>
        <taxon>Mammalia</taxon>
        <taxon>Eutheria</taxon>
        <taxon>Laurasiatheria</taxon>
        <taxon>Artiodactyla</taxon>
        <taxon>Ruminantia</taxon>
        <taxon>Pecora</taxon>
        <taxon>Bovidae</taxon>
        <taxon>Caprinae</taxon>
        <taxon>Ovis</taxon>
    </lineage>
</organism>
<dbReference type="EMBL" id="JAKZEL010000015">
    <property type="protein sequence ID" value="KAI4536862.1"/>
    <property type="molecule type" value="Genomic_DNA"/>
</dbReference>
<evidence type="ECO:0000313" key="3">
    <source>
        <dbReference type="Proteomes" id="UP001214576"/>
    </source>
</evidence>
<dbReference type="AlphaFoldDB" id="A0AAD4Y731"/>
<sequence length="142" mass="15420">MRSHPWFSQLPEKLPPHLTVLLPSATPSDDGNTPDNITLSTRDTASVTQGLSASCSCKIPLDQGILIPSRELLDGPRMFRKAPKIFANLVTLCSLEGAKSFGQNFRDLALTPKAMEQAGDLTNVKGPSHKLQSQRNDDRVGP</sequence>
<comment type="caution">
    <text evidence="2">The sequence shown here is derived from an EMBL/GenBank/DDBJ whole genome shotgun (WGS) entry which is preliminary data.</text>
</comment>
<feature type="region of interest" description="Disordered" evidence="1">
    <location>
        <begin position="119"/>
        <end position="142"/>
    </location>
</feature>
<evidence type="ECO:0000256" key="1">
    <source>
        <dbReference type="SAM" id="MobiDB-lite"/>
    </source>
</evidence>
<gene>
    <name evidence="2" type="ORF">MG293_013065</name>
</gene>
<keyword evidence="3" id="KW-1185">Reference proteome</keyword>